<evidence type="ECO:0000313" key="3">
    <source>
        <dbReference type="Proteomes" id="UP001162131"/>
    </source>
</evidence>
<keyword evidence="1" id="KW-0175">Coiled coil</keyword>
<evidence type="ECO:0000313" key="2">
    <source>
        <dbReference type="EMBL" id="CAG9331604.1"/>
    </source>
</evidence>
<name>A0AAU9K7H7_9CILI</name>
<reference evidence="2" key="1">
    <citation type="submission" date="2021-09" db="EMBL/GenBank/DDBJ databases">
        <authorList>
            <consortium name="AG Swart"/>
            <person name="Singh M."/>
            <person name="Singh A."/>
            <person name="Seah K."/>
            <person name="Emmerich C."/>
        </authorList>
    </citation>
    <scope>NUCLEOTIDE SEQUENCE</scope>
    <source>
        <strain evidence="2">ATCC30299</strain>
    </source>
</reference>
<dbReference type="AlphaFoldDB" id="A0AAU9K7H7"/>
<accession>A0AAU9K7H7</accession>
<keyword evidence="3" id="KW-1185">Reference proteome</keyword>
<dbReference type="Proteomes" id="UP001162131">
    <property type="component" value="Unassembled WGS sequence"/>
</dbReference>
<organism evidence="2 3">
    <name type="scientific">Blepharisma stoltei</name>
    <dbReference type="NCBI Taxonomy" id="1481888"/>
    <lineage>
        <taxon>Eukaryota</taxon>
        <taxon>Sar</taxon>
        <taxon>Alveolata</taxon>
        <taxon>Ciliophora</taxon>
        <taxon>Postciliodesmatophora</taxon>
        <taxon>Heterotrichea</taxon>
        <taxon>Heterotrichida</taxon>
        <taxon>Blepharismidae</taxon>
        <taxon>Blepharisma</taxon>
    </lineage>
</organism>
<gene>
    <name evidence="2" type="ORF">BSTOLATCC_MIC53669</name>
</gene>
<comment type="caution">
    <text evidence="2">The sequence shown here is derived from an EMBL/GenBank/DDBJ whole genome shotgun (WGS) entry which is preliminary data.</text>
</comment>
<evidence type="ECO:0000256" key="1">
    <source>
        <dbReference type="SAM" id="Coils"/>
    </source>
</evidence>
<dbReference type="EMBL" id="CAJZBQ010000053">
    <property type="protein sequence ID" value="CAG9331604.1"/>
    <property type="molecule type" value="Genomic_DNA"/>
</dbReference>
<proteinExistence type="predicted"/>
<sequence length="279" mass="32879">MNPSQSHLYSNNQQRINYVQQIIEEVPQFQSQETGSIYIKIDPVPIRKNKPLHPPKVFIRIEDSNTAINRITQESVIKCQIDQNSLILYLDKIKSDTMIEVQAIRNEFNLKNHQIEMNEELQIFQNDIQLKVHQAFLDRDLERFKLEGEKEMEELRHNLQLEINKSESLIKDAQNRLDYEIKMIMINSNREIEEFSERISKEIALSAHETDKIIENYKQEISIKIEQAKSKTNIEIERIMCETAIKIAKIESKNKMWELGCDFVTSFIPGKAILDKFTK</sequence>
<feature type="coiled-coil region" evidence="1">
    <location>
        <begin position="149"/>
        <end position="176"/>
    </location>
</feature>
<protein>
    <submittedName>
        <fullName evidence="2">Uncharacterized protein</fullName>
    </submittedName>
</protein>